<keyword evidence="7" id="KW-0032">Aminotransferase</keyword>
<gene>
    <name evidence="7" type="ORF">SacazDRAFT_03756</name>
</gene>
<dbReference type="Gene3D" id="1.10.10.10">
    <property type="entry name" value="Winged helix-like DNA-binding domain superfamily/Winged helix DNA-binding domain"/>
    <property type="match status" value="1"/>
</dbReference>
<dbReference type="PRINTS" id="PR00035">
    <property type="entry name" value="HTHGNTR"/>
</dbReference>
<dbReference type="InterPro" id="IPR015421">
    <property type="entry name" value="PyrdxlP-dep_Trfase_major"/>
</dbReference>
<keyword evidence="5" id="KW-0804">Transcription</keyword>
<feature type="domain" description="HTH gntR-type" evidence="6">
    <location>
        <begin position="18"/>
        <end position="86"/>
    </location>
</feature>
<dbReference type="PROSITE" id="PS50949">
    <property type="entry name" value="HTH_GNTR"/>
    <property type="match status" value="1"/>
</dbReference>
<evidence type="ECO:0000256" key="4">
    <source>
        <dbReference type="ARBA" id="ARBA00023125"/>
    </source>
</evidence>
<keyword evidence="8" id="KW-1185">Reference proteome</keyword>
<dbReference type="GO" id="GO:0008483">
    <property type="term" value="F:transaminase activity"/>
    <property type="evidence" value="ECO:0007669"/>
    <property type="project" value="UniProtKB-KW"/>
</dbReference>
<evidence type="ECO:0000313" key="8">
    <source>
        <dbReference type="Proteomes" id="UP000004705"/>
    </source>
</evidence>
<dbReference type="CDD" id="cd00609">
    <property type="entry name" value="AAT_like"/>
    <property type="match status" value="1"/>
</dbReference>
<dbReference type="SUPFAM" id="SSF46785">
    <property type="entry name" value="Winged helix' DNA-binding domain"/>
    <property type="match status" value="1"/>
</dbReference>
<evidence type="ECO:0000259" key="6">
    <source>
        <dbReference type="PROSITE" id="PS50949"/>
    </source>
</evidence>
<dbReference type="Proteomes" id="UP000004705">
    <property type="component" value="Chromosome"/>
</dbReference>
<proteinExistence type="inferred from homology"/>
<dbReference type="CDD" id="cd07377">
    <property type="entry name" value="WHTH_GntR"/>
    <property type="match status" value="1"/>
</dbReference>
<dbReference type="InterPro" id="IPR015424">
    <property type="entry name" value="PyrdxlP-dep_Trfase"/>
</dbReference>
<accession>H8GAF1</accession>
<dbReference type="HOGENOM" id="CLU_017584_0_1_11"/>
<dbReference type="InterPro" id="IPR000524">
    <property type="entry name" value="Tscrpt_reg_HTH_GntR"/>
</dbReference>
<dbReference type="RefSeq" id="WP_005444108.1">
    <property type="nucleotide sequence ID" value="NZ_CM001466.1"/>
</dbReference>
<dbReference type="Gene3D" id="3.40.640.10">
    <property type="entry name" value="Type I PLP-dependent aspartate aminotransferase-like (Major domain)"/>
    <property type="match status" value="1"/>
</dbReference>
<dbReference type="SMART" id="SM00345">
    <property type="entry name" value="HTH_GNTR"/>
    <property type="match status" value="1"/>
</dbReference>
<keyword evidence="7" id="KW-0808">Transferase</keyword>
<dbReference type="OrthoDB" id="5415143at2"/>
<dbReference type="InterPro" id="IPR051446">
    <property type="entry name" value="HTH_trans_reg/aminotransferase"/>
</dbReference>
<dbReference type="PANTHER" id="PTHR46577">
    <property type="entry name" value="HTH-TYPE TRANSCRIPTIONAL REGULATORY PROTEIN GABR"/>
    <property type="match status" value="1"/>
</dbReference>
<dbReference type="Pfam" id="PF00392">
    <property type="entry name" value="GntR"/>
    <property type="match status" value="1"/>
</dbReference>
<dbReference type="InterPro" id="IPR036388">
    <property type="entry name" value="WH-like_DNA-bd_sf"/>
</dbReference>
<evidence type="ECO:0000256" key="1">
    <source>
        <dbReference type="ARBA" id="ARBA00005384"/>
    </source>
</evidence>
<dbReference type="AlphaFoldDB" id="H8GAF1"/>
<sequence length="461" mass="48477">MARSDITLPVALDRESGVPLAVQLADALRDAASGGHLRGGDRLPSTRALAASLGVSRTVTSAAYDQLHAEGWIVGRHGSGTYVTTSPPTPVSHHRVVAGPDQVSSPDLVALLPGVPWADGLDRAAWRRAWRAAADAPPLVVSERAGLVEYRTAIAEHLLRHRGLDAAPNSVLATAGTTAAVVELAASVLGPGDVVGVEEPGYQRAVEAFRRAGVRVVPVEVDAEGLRPDTIPGGVRAVYCSPAHQYPLGSRMSASRRVELVERARAEGFLVVEDDYDGELRYDVAPLPVLAALAPDVVVHLGTTSKILTPTLGAGWMVAPPGVTAAVLEYRDAAGTRASPAGQQVFVELARNGDLGRHLRRLRRELSERRSLLAGALSAADVPVLGDDAGAHLVVPLASADEERRLLALAREHGVLLDGLARHFAGIPTQAGIAVGYAGCSRETLQDVLGVLVDVLRVRRR</sequence>
<evidence type="ECO:0000256" key="2">
    <source>
        <dbReference type="ARBA" id="ARBA00022898"/>
    </source>
</evidence>
<dbReference type="SUPFAM" id="SSF53383">
    <property type="entry name" value="PLP-dependent transferases"/>
    <property type="match status" value="1"/>
</dbReference>
<evidence type="ECO:0000256" key="5">
    <source>
        <dbReference type="ARBA" id="ARBA00023163"/>
    </source>
</evidence>
<evidence type="ECO:0000256" key="3">
    <source>
        <dbReference type="ARBA" id="ARBA00023015"/>
    </source>
</evidence>
<dbReference type="InterPro" id="IPR004839">
    <property type="entry name" value="Aminotransferase_I/II_large"/>
</dbReference>
<dbReference type="PANTHER" id="PTHR46577:SF1">
    <property type="entry name" value="HTH-TYPE TRANSCRIPTIONAL REGULATORY PROTEIN GABR"/>
    <property type="match status" value="1"/>
</dbReference>
<dbReference type="InterPro" id="IPR036390">
    <property type="entry name" value="WH_DNA-bd_sf"/>
</dbReference>
<comment type="similarity">
    <text evidence="1">In the C-terminal section; belongs to the class-I pyridoxal-phosphate-dependent aminotransferase family.</text>
</comment>
<keyword evidence="4" id="KW-0238">DNA-binding</keyword>
<dbReference type="GO" id="GO:0003677">
    <property type="term" value="F:DNA binding"/>
    <property type="evidence" value="ECO:0007669"/>
    <property type="project" value="UniProtKB-KW"/>
</dbReference>
<keyword evidence="3" id="KW-0805">Transcription regulation</keyword>
<evidence type="ECO:0000313" key="7">
    <source>
        <dbReference type="EMBL" id="EHY90616.1"/>
    </source>
</evidence>
<keyword evidence="2" id="KW-0663">Pyridoxal phosphate</keyword>
<name>H8GAF1_9PSEU</name>
<organism evidence="7 8">
    <name type="scientific">Saccharomonospora azurea NA-128</name>
    <dbReference type="NCBI Taxonomy" id="882081"/>
    <lineage>
        <taxon>Bacteria</taxon>
        <taxon>Bacillati</taxon>
        <taxon>Actinomycetota</taxon>
        <taxon>Actinomycetes</taxon>
        <taxon>Pseudonocardiales</taxon>
        <taxon>Pseudonocardiaceae</taxon>
        <taxon>Saccharomonospora</taxon>
    </lineage>
</organism>
<dbReference type="GO" id="GO:0003700">
    <property type="term" value="F:DNA-binding transcription factor activity"/>
    <property type="evidence" value="ECO:0007669"/>
    <property type="project" value="InterPro"/>
</dbReference>
<dbReference type="EMBL" id="CM001466">
    <property type="protein sequence ID" value="EHY90616.1"/>
    <property type="molecule type" value="Genomic_DNA"/>
</dbReference>
<reference evidence="7 8" key="1">
    <citation type="journal article" date="2012" name="Stand. Genomic Sci.">
        <title>Genome sequence of the soil bacterium Saccharomonospora azurea type strain (NA-128(T)).</title>
        <authorList>
            <person name="Klenk H.P."/>
            <person name="Held B."/>
            <person name="Lucas S."/>
            <person name="Lapidus A."/>
            <person name="Copeland A."/>
            <person name="Hammon N."/>
            <person name="Pitluck S."/>
            <person name="Goodwin L.A."/>
            <person name="Han C."/>
            <person name="Tapia R."/>
            <person name="Brambilla E.M."/>
            <person name="Potter G."/>
            <person name="Land M."/>
            <person name="Ivanova N."/>
            <person name="Rohde M."/>
            <person name="Goker M."/>
            <person name="Detter J.C."/>
            <person name="Kyrpides N.C."/>
            <person name="Woyke T."/>
        </authorList>
    </citation>
    <scope>NUCLEOTIDE SEQUENCE [LARGE SCALE GENOMIC DNA]</scope>
    <source>
        <strain evidence="7 8">NA-128</strain>
    </source>
</reference>
<dbReference type="Pfam" id="PF00155">
    <property type="entry name" value="Aminotran_1_2"/>
    <property type="match status" value="1"/>
</dbReference>
<dbReference type="GO" id="GO:0030170">
    <property type="term" value="F:pyridoxal phosphate binding"/>
    <property type="evidence" value="ECO:0007669"/>
    <property type="project" value="InterPro"/>
</dbReference>
<protein>
    <submittedName>
        <fullName evidence="7">Transcriptional regulator with HTH domain and aminotransferase domain</fullName>
    </submittedName>
</protein>